<dbReference type="InterPro" id="IPR012337">
    <property type="entry name" value="RNaseH-like_sf"/>
</dbReference>
<dbReference type="SMART" id="SM00341">
    <property type="entry name" value="HRDC"/>
    <property type="match status" value="1"/>
</dbReference>
<dbReference type="Gene3D" id="3.30.420.10">
    <property type="entry name" value="Ribonuclease H-like superfamily/Ribonuclease H"/>
    <property type="match status" value="1"/>
</dbReference>
<dbReference type="Gene3D" id="1.10.150.80">
    <property type="entry name" value="HRDC domain"/>
    <property type="match status" value="2"/>
</dbReference>
<sequence length="405" mass="45787">MMSIPLTSPREGIPPLLATPEEISAAAEQLSAGRGPIAIDTERASGFRYDDRAFLIQLRRQGSGTLLIDPEPYREDLGGLLGPAINGRDWIIHAAPSDLPCLAWLGLYPGRIFDTELAGRMAGLEHVNLAAMIELLLDQSLTKGHGAEDWSQRPLPDGWLNYAALDVELLLELAEAMTELLDSQGKLEWAEQEFEYIRAGHQDIEAPPELGWRDTKGVSTLTTPEQLLIARELWLERDSIAYEEDRAVSRILANKVLIEVARHTPKNERELRQIKGFPFRRPGVARWCFDIIQQARATPRNTWPTRIRPPRGIPSRRTWQTEFPESWERFTQTREKVDALSLELQIPSENLIRPAALRTAVWESTEGKQSNSPADLIALLQDQEVRPWQIELVTPLLNDALFPRT</sequence>
<dbReference type="SUPFAM" id="SSF47819">
    <property type="entry name" value="HRDC-like"/>
    <property type="match status" value="1"/>
</dbReference>
<dbReference type="AlphaFoldDB" id="A0A6B8W4U5"/>
<dbReference type="EMBL" id="CP046455">
    <property type="protein sequence ID" value="QGU07571.1"/>
    <property type="molecule type" value="Genomic_DNA"/>
</dbReference>
<dbReference type="InterPro" id="IPR010997">
    <property type="entry name" value="HRDC-like_sf"/>
</dbReference>
<dbReference type="Pfam" id="PF18305">
    <property type="entry name" value="DNA_pol_A_exoN"/>
    <property type="match status" value="1"/>
</dbReference>
<dbReference type="GO" id="GO:0006139">
    <property type="term" value="P:nucleobase-containing compound metabolic process"/>
    <property type="evidence" value="ECO:0007669"/>
    <property type="project" value="InterPro"/>
</dbReference>
<dbReference type="SUPFAM" id="SSF53098">
    <property type="entry name" value="Ribonuclease H-like"/>
    <property type="match status" value="1"/>
</dbReference>
<dbReference type="Pfam" id="PF00570">
    <property type="entry name" value="HRDC"/>
    <property type="match status" value="1"/>
</dbReference>
<dbReference type="InterPro" id="IPR002121">
    <property type="entry name" value="HRDC_dom"/>
</dbReference>
<organism evidence="2 3">
    <name type="scientific">Corynebacterium occultum</name>
    <dbReference type="NCBI Taxonomy" id="2675219"/>
    <lineage>
        <taxon>Bacteria</taxon>
        <taxon>Bacillati</taxon>
        <taxon>Actinomycetota</taxon>
        <taxon>Actinomycetes</taxon>
        <taxon>Mycobacteriales</taxon>
        <taxon>Corynebacteriaceae</taxon>
        <taxon>Corynebacterium</taxon>
    </lineage>
</organism>
<dbReference type="Proteomes" id="UP000424462">
    <property type="component" value="Chromosome"/>
</dbReference>
<proteinExistence type="predicted"/>
<dbReference type="InterPro" id="IPR041605">
    <property type="entry name" value="Exo_C"/>
</dbReference>
<name>A0A6B8W4U5_9CORY</name>
<dbReference type="InterPro" id="IPR044876">
    <property type="entry name" value="HRDC_dom_sf"/>
</dbReference>
<dbReference type="CDD" id="cd06142">
    <property type="entry name" value="RNaseD_exo"/>
    <property type="match status" value="1"/>
</dbReference>
<dbReference type="Pfam" id="PF01612">
    <property type="entry name" value="DNA_pol_A_exo1"/>
    <property type="match status" value="1"/>
</dbReference>
<dbReference type="SMART" id="SM00474">
    <property type="entry name" value="35EXOc"/>
    <property type="match status" value="1"/>
</dbReference>
<dbReference type="GO" id="GO:0000166">
    <property type="term" value="F:nucleotide binding"/>
    <property type="evidence" value="ECO:0007669"/>
    <property type="project" value="InterPro"/>
</dbReference>
<dbReference type="EC" id="3.1.13.5" evidence="2"/>
<dbReference type="PROSITE" id="PS50967">
    <property type="entry name" value="HRDC"/>
    <property type="match status" value="1"/>
</dbReference>
<keyword evidence="2" id="KW-0378">Hydrolase</keyword>
<evidence type="ECO:0000313" key="2">
    <source>
        <dbReference type="EMBL" id="QGU07571.1"/>
    </source>
</evidence>
<gene>
    <name evidence="2" type="primary">rnd</name>
    <name evidence="2" type="ORF">COCCU_08235</name>
</gene>
<accession>A0A6B8W4U5</accession>
<dbReference type="PANTHER" id="PTHR47649:SF1">
    <property type="entry name" value="RIBONUCLEASE D"/>
    <property type="match status" value="1"/>
</dbReference>
<evidence type="ECO:0000259" key="1">
    <source>
        <dbReference type="PROSITE" id="PS50967"/>
    </source>
</evidence>
<dbReference type="InterPro" id="IPR036397">
    <property type="entry name" value="RNaseH_sf"/>
</dbReference>
<feature type="domain" description="HRDC" evidence="1">
    <location>
        <begin position="223"/>
        <end position="305"/>
    </location>
</feature>
<protein>
    <submittedName>
        <fullName evidence="2">Ribonuclease D</fullName>
        <ecNumber evidence="2">3.1.13.5</ecNumber>
    </submittedName>
</protein>
<reference evidence="2 3" key="1">
    <citation type="submission" date="2019-11" db="EMBL/GenBank/DDBJ databases">
        <title>Complete genome sequence of Corynebacterium kalinowskii 1959, a novel Corynebacterium species isolated from soil of a small paddock in Vilsendorf, Germany.</title>
        <authorList>
            <person name="Schaffert L."/>
            <person name="Ruwe M."/>
            <person name="Milse J."/>
            <person name="Hanuschka K."/>
            <person name="Ortseifen V."/>
            <person name="Droste J."/>
            <person name="Brandt D."/>
            <person name="Schlueter L."/>
            <person name="Kutter Y."/>
            <person name="Vinke S."/>
            <person name="Viehoefer P."/>
            <person name="Jacob L."/>
            <person name="Luebke N.-C."/>
            <person name="Schulte-Berndt E."/>
            <person name="Hain C."/>
            <person name="Linder M."/>
            <person name="Schmidt P."/>
            <person name="Wollenschlaeger L."/>
            <person name="Luttermann T."/>
            <person name="Thieme E."/>
            <person name="Hassa J."/>
            <person name="Haak M."/>
            <person name="Wittchen M."/>
            <person name="Mentz A."/>
            <person name="Persicke M."/>
            <person name="Busche T."/>
            <person name="Ruckert C."/>
        </authorList>
    </citation>
    <scope>NUCLEOTIDE SEQUENCE [LARGE SCALE GENOMIC DNA]</scope>
    <source>
        <strain evidence="2 3">2039</strain>
    </source>
</reference>
<dbReference type="GO" id="GO:0008408">
    <property type="term" value="F:3'-5' exonuclease activity"/>
    <property type="evidence" value="ECO:0007669"/>
    <property type="project" value="InterPro"/>
</dbReference>
<evidence type="ECO:0000313" key="3">
    <source>
        <dbReference type="Proteomes" id="UP000424462"/>
    </source>
</evidence>
<dbReference type="InterPro" id="IPR002562">
    <property type="entry name" value="3'-5'_exonuclease_dom"/>
</dbReference>
<dbReference type="GO" id="GO:0003676">
    <property type="term" value="F:nucleic acid binding"/>
    <property type="evidence" value="ECO:0007669"/>
    <property type="project" value="InterPro"/>
</dbReference>
<dbReference type="KEGG" id="cok:COCCU_08235"/>
<dbReference type="PANTHER" id="PTHR47649">
    <property type="entry name" value="RIBONUCLEASE D"/>
    <property type="match status" value="1"/>
</dbReference>
<keyword evidence="3" id="KW-1185">Reference proteome</keyword>
<dbReference type="GO" id="GO:0033890">
    <property type="term" value="F:ribonuclease D activity"/>
    <property type="evidence" value="ECO:0007669"/>
    <property type="project" value="UniProtKB-EC"/>
</dbReference>
<dbReference type="InterPro" id="IPR051086">
    <property type="entry name" value="RNase_D-like"/>
</dbReference>